<feature type="transmembrane region" description="Helical" evidence="6">
    <location>
        <begin position="571"/>
        <end position="598"/>
    </location>
</feature>
<keyword evidence="2" id="KW-0813">Transport</keyword>
<feature type="transmembrane region" description="Helical" evidence="6">
    <location>
        <begin position="164"/>
        <end position="181"/>
    </location>
</feature>
<evidence type="ECO:0000313" key="8">
    <source>
        <dbReference type="EMBL" id="KAF2073135.1"/>
    </source>
</evidence>
<dbReference type="AlphaFoldDB" id="A0A8J4PSU3"/>
<keyword evidence="4 6" id="KW-1133">Transmembrane helix</keyword>
<feature type="transmembrane region" description="Helical" evidence="6">
    <location>
        <begin position="187"/>
        <end position="209"/>
    </location>
</feature>
<feature type="transmembrane region" description="Helical" evidence="6">
    <location>
        <begin position="415"/>
        <end position="433"/>
    </location>
</feature>
<evidence type="ECO:0000313" key="9">
    <source>
        <dbReference type="Proteomes" id="UP000695562"/>
    </source>
</evidence>
<feature type="transmembrane region" description="Helical" evidence="6">
    <location>
        <begin position="468"/>
        <end position="493"/>
    </location>
</feature>
<feature type="transmembrane region" description="Helical" evidence="6">
    <location>
        <begin position="130"/>
        <end position="152"/>
    </location>
</feature>
<dbReference type="EMBL" id="AJWJ01000224">
    <property type="protein sequence ID" value="KAF2073135.1"/>
    <property type="molecule type" value="Genomic_DNA"/>
</dbReference>
<proteinExistence type="predicted"/>
<sequence length="667" mass="75231">MEINNKELNSSVDSTNEKDNSIILDSISSTIEEHVRDEIPLFSNTPSSLDSHIIDEINIHNSNININDTAEEIHIQDGPIEPIKKTPLPKMKLFSIFITLFCDAINSLSLFPYMNFMIEDFHLTNNEKELGYYVGVLASSYYIAQLFSSFFWGWFSNLKGRRPCLLLGLIGSMVCLLFFGFSKYYFLAIIFRFLCGLVNGNVAVAKTMLGEITDSTNQAKAFSFIGLSWSVGGIIAPLIGGLTSNVCTHYPNTFNDPNSFLCKHPYILPNFICILFSATGLVLNYFYLQESKTFTIKNKYSKIGSKSNLNLTQLESTNNSKLNQLKKKFNSITNRIFGTPDIYMIQLDDVDTKEKKSVHILEENNQDLYDYDGADVINIKKSTNSLKKTGELNIEEEDDEENNPRPLKDLYKDKIVIYACVSYAFLGLMFTMFDEVFPVWSPIPRIRDPETGQVSGGGFNFESRQIGILQSCAGAFALVIQLTVFPNVVAFLGLLKTYRFALLMVLPTWLLLPELSRFVILDPSEIHTHSYPAIFWVLLFPAYLCQSFASELTFIAIIVMISNSALPKDMALVNSIAQFLVSISRSIGPIMGSSILAFSVSHNLHYPLDFRLVFILMACLCISLFFASFVLPKSLDHTKDQEIKHQIKLSMSKSENLSQLETQPTLH</sequence>
<dbReference type="CDD" id="cd17330">
    <property type="entry name" value="MFS_SLC46_TetA_like"/>
    <property type="match status" value="1"/>
</dbReference>
<comment type="caution">
    <text evidence="8">The sequence shown here is derived from an EMBL/GenBank/DDBJ whole genome shotgun (WGS) entry which is preliminary data.</text>
</comment>
<feature type="transmembrane region" description="Helical" evidence="6">
    <location>
        <begin position="533"/>
        <end position="559"/>
    </location>
</feature>
<evidence type="ECO:0000256" key="5">
    <source>
        <dbReference type="ARBA" id="ARBA00023136"/>
    </source>
</evidence>
<keyword evidence="5 6" id="KW-0472">Membrane</keyword>
<dbReference type="Pfam" id="PF07690">
    <property type="entry name" value="MFS_1"/>
    <property type="match status" value="2"/>
</dbReference>
<dbReference type="PROSITE" id="PS50850">
    <property type="entry name" value="MFS"/>
    <property type="match status" value="1"/>
</dbReference>
<dbReference type="Gene3D" id="1.20.1250.20">
    <property type="entry name" value="MFS general substrate transporter like domains"/>
    <property type="match status" value="1"/>
</dbReference>
<comment type="subcellular location">
    <subcellularLocation>
        <location evidence="1">Membrane</location>
        <topology evidence="1">Multi-pass membrane protein</topology>
    </subcellularLocation>
</comment>
<name>A0A8J4PSU3_9MYCE</name>
<feature type="transmembrane region" description="Helical" evidence="6">
    <location>
        <begin position="610"/>
        <end position="631"/>
    </location>
</feature>
<dbReference type="InterPro" id="IPR036259">
    <property type="entry name" value="MFS_trans_sf"/>
</dbReference>
<protein>
    <recommendedName>
        <fullName evidence="7">Major facilitator superfamily (MFS) profile domain-containing protein</fullName>
    </recommendedName>
</protein>
<evidence type="ECO:0000256" key="4">
    <source>
        <dbReference type="ARBA" id="ARBA00022989"/>
    </source>
</evidence>
<dbReference type="PANTHER" id="PTHR23504">
    <property type="entry name" value="MAJOR FACILITATOR SUPERFAMILY DOMAIN-CONTAINING PROTEIN 10"/>
    <property type="match status" value="1"/>
</dbReference>
<feature type="transmembrane region" description="Helical" evidence="6">
    <location>
        <begin position="93"/>
        <end position="118"/>
    </location>
</feature>
<feature type="domain" description="Major facilitator superfamily (MFS) profile" evidence="7">
    <location>
        <begin position="92"/>
        <end position="635"/>
    </location>
</feature>
<dbReference type="GO" id="GO:0022857">
    <property type="term" value="F:transmembrane transporter activity"/>
    <property type="evidence" value="ECO:0007669"/>
    <property type="project" value="InterPro"/>
</dbReference>
<feature type="transmembrane region" description="Helical" evidence="6">
    <location>
        <begin position="221"/>
        <end position="246"/>
    </location>
</feature>
<dbReference type="PANTHER" id="PTHR23504:SF4">
    <property type="entry name" value="MAJOR FACILITATOR SUPERFAMILY (MFS) PROFILE DOMAIN-CONTAINING PROTEIN"/>
    <property type="match status" value="1"/>
</dbReference>
<feature type="transmembrane region" description="Helical" evidence="6">
    <location>
        <begin position="266"/>
        <end position="288"/>
    </location>
</feature>
<dbReference type="InterPro" id="IPR011701">
    <property type="entry name" value="MFS"/>
</dbReference>
<evidence type="ECO:0000256" key="2">
    <source>
        <dbReference type="ARBA" id="ARBA00022448"/>
    </source>
</evidence>
<dbReference type="PRINTS" id="PR01035">
    <property type="entry name" value="TCRTETA"/>
</dbReference>
<dbReference type="GO" id="GO:0016020">
    <property type="term" value="C:membrane"/>
    <property type="evidence" value="ECO:0007669"/>
    <property type="project" value="UniProtKB-SubCell"/>
</dbReference>
<keyword evidence="9" id="KW-1185">Reference proteome</keyword>
<dbReference type="OrthoDB" id="419616at2759"/>
<evidence type="ECO:0000256" key="3">
    <source>
        <dbReference type="ARBA" id="ARBA00022692"/>
    </source>
</evidence>
<dbReference type="SUPFAM" id="SSF103473">
    <property type="entry name" value="MFS general substrate transporter"/>
    <property type="match status" value="1"/>
</dbReference>
<evidence type="ECO:0000259" key="7">
    <source>
        <dbReference type="PROSITE" id="PS50850"/>
    </source>
</evidence>
<gene>
    <name evidence="8" type="ORF">CYY_005551</name>
</gene>
<accession>A0A8J4PSU3</accession>
<dbReference type="InterPro" id="IPR020846">
    <property type="entry name" value="MFS_dom"/>
</dbReference>
<keyword evidence="3 6" id="KW-0812">Transmembrane</keyword>
<evidence type="ECO:0000256" key="1">
    <source>
        <dbReference type="ARBA" id="ARBA00004141"/>
    </source>
</evidence>
<organism evidence="8 9">
    <name type="scientific">Polysphondylium violaceum</name>
    <dbReference type="NCBI Taxonomy" id="133409"/>
    <lineage>
        <taxon>Eukaryota</taxon>
        <taxon>Amoebozoa</taxon>
        <taxon>Evosea</taxon>
        <taxon>Eumycetozoa</taxon>
        <taxon>Dictyostelia</taxon>
        <taxon>Dictyosteliales</taxon>
        <taxon>Dictyosteliaceae</taxon>
        <taxon>Polysphondylium</taxon>
    </lineage>
</organism>
<evidence type="ECO:0000256" key="6">
    <source>
        <dbReference type="SAM" id="Phobius"/>
    </source>
</evidence>
<dbReference type="InterPro" id="IPR001958">
    <property type="entry name" value="Tet-R_TetA/multi-R_MdtG-like"/>
</dbReference>
<reference evidence="8" key="1">
    <citation type="submission" date="2020-01" db="EMBL/GenBank/DDBJ databases">
        <title>Development of genomics and gene disruption for Polysphondylium violaceum indicates a role for the polyketide synthase stlB in stalk morphogenesis.</title>
        <authorList>
            <person name="Narita B."/>
            <person name="Kawabe Y."/>
            <person name="Kin K."/>
            <person name="Saito T."/>
            <person name="Gibbs R."/>
            <person name="Kuspa A."/>
            <person name="Muzny D."/>
            <person name="Queller D."/>
            <person name="Richards S."/>
            <person name="Strassman J."/>
            <person name="Sucgang R."/>
            <person name="Worley K."/>
            <person name="Schaap P."/>
        </authorList>
    </citation>
    <scope>NUCLEOTIDE SEQUENCE</scope>
    <source>
        <strain evidence="8">QSvi11</strain>
    </source>
</reference>
<dbReference type="Proteomes" id="UP000695562">
    <property type="component" value="Unassembled WGS sequence"/>
</dbReference>
<feature type="transmembrane region" description="Helical" evidence="6">
    <location>
        <begin position="500"/>
        <end position="521"/>
    </location>
</feature>